<dbReference type="Proteomes" id="UP001138540">
    <property type="component" value="Unassembled WGS sequence"/>
</dbReference>
<feature type="domain" description="DUF6644" evidence="2">
    <location>
        <begin position="31"/>
        <end position="159"/>
    </location>
</feature>
<feature type="transmembrane region" description="Helical" evidence="1">
    <location>
        <begin position="34"/>
        <end position="58"/>
    </location>
</feature>
<evidence type="ECO:0000256" key="1">
    <source>
        <dbReference type="SAM" id="Phobius"/>
    </source>
</evidence>
<evidence type="ECO:0000259" key="2">
    <source>
        <dbReference type="Pfam" id="PF20349"/>
    </source>
</evidence>
<name>A0ABR6NCG7_9SPHN</name>
<evidence type="ECO:0000313" key="4">
    <source>
        <dbReference type="Proteomes" id="UP001138540"/>
    </source>
</evidence>
<feature type="transmembrane region" description="Helical" evidence="1">
    <location>
        <begin position="136"/>
        <end position="158"/>
    </location>
</feature>
<dbReference type="Pfam" id="PF20349">
    <property type="entry name" value="DUF6644"/>
    <property type="match status" value="1"/>
</dbReference>
<dbReference type="RefSeq" id="WP_184150788.1">
    <property type="nucleotide sequence ID" value="NZ_JACHKA010000001.1"/>
</dbReference>
<proteinExistence type="predicted"/>
<keyword evidence="1" id="KW-1133">Transmembrane helix</keyword>
<organism evidence="3 4">
    <name type="scientific">Sphingobium lignivorans</name>
    <dbReference type="NCBI Taxonomy" id="2735886"/>
    <lineage>
        <taxon>Bacteria</taxon>
        <taxon>Pseudomonadati</taxon>
        <taxon>Pseudomonadota</taxon>
        <taxon>Alphaproteobacteria</taxon>
        <taxon>Sphingomonadales</taxon>
        <taxon>Sphingomonadaceae</taxon>
        <taxon>Sphingobium</taxon>
    </lineage>
</organism>
<protein>
    <submittedName>
        <fullName evidence="3">Multisubunit Na+/H+ antiporter MnhG subunit</fullName>
    </submittedName>
</protein>
<sequence>MDAWLQPLIDWLNGLPLQATIRETSWALPLVQTVHILAVAIVLTASLIIALRGIGLVGRDWSLARWQARFGTSTVLALWTLLGTGLLMILAEPERELLNWLFRAKMLLVIVTLLLARGLARALRATRTDRPARPGVRLLAVVVFAAWIAVAMAGRWIAYVG</sequence>
<accession>A0ABR6NCG7</accession>
<dbReference type="InterPro" id="IPR046586">
    <property type="entry name" value="DUF6644"/>
</dbReference>
<dbReference type="EMBL" id="JACHKA010000001">
    <property type="protein sequence ID" value="MBB5984986.1"/>
    <property type="molecule type" value="Genomic_DNA"/>
</dbReference>
<keyword evidence="1" id="KW-0812">Transmembrane</keyword>
<keyword evidence="4" id="KW-1185">Reference proteome</keyword>
<evidence type="ECO:0000313" key="3">
    <source>
        <dbReference type="EMBL" id="MBB5984986.1"/>
    </source>
</evidence>
<keyword evidence="1" id="KW-0472">Membrane</keyword>
<feature type="transmembrane region" description="Helical" evidence="1">
    <location>
        <begin position="70"/>
        <end position="91"/>
    </location>
</feature>
<gene>
    <name evidence="3" type="ORF">HNP60_000960</name>
</gene>
<reference evidence="3 4" key="1">
    <citation type="submission" date="2020-08" db="EMBL/GenBank/DDBJ databases">
        <title>Exploring microbial biodiversity for novel pathways involved in the catabolism of aromatic compounds derived from lignin.</title>
        <authorList>
            <person name="Elkins J."/>
        </authorList>
    </citation>
    <scope>NUCLEOTIDE SEQUENCE [LARGE SCALE GENOMIC DNA]</scope>
    <source>
        <strain evidence="3 4">B1D3A</strain>
    </source>
</reference>
<comment type="caution">
    <text evidence="3">The sequence shown here is derived from an EMBL/GenBank/DDBJ whole genome shotgun (WGS) entry which is preliminary data.</text>
</comment>